<evidence type="ECO:0000256" key="1">
    <source>
        <dbReference type="ARBA" id="ARBA00022574"/>
    </source>
</evidence>
<dbReference type="PROSITE" id="PS50082">
    <property type="entry name" value="WD_REPEATS_2"/>
    <property type="match status" value="2"/>
</dbReference>
<feature type="coiled-coil region" evidence="5">
    <location>
        <begin position="715"/>
        <end position="742"/>
    </location>
</feature>
<keyword evidence="5" id="KW-0175">Coiled coil</keyword>
<feature type="domain" description="WDR36/Utp21 N-terminal" evidence="7">
    <location>
        <begin position="31"/>
        <end position="328"/>
    </location>
</feature>
<feature type="repeat" description="WD" evidence="4">
    <location>
        <begin position="497"/>
        <end position="538"/>
    </location>
</feature>
<name>A0A640KVB3_LEITA</name>
<evidence type="ECO:0000256" key="3">
    <source>
        <dbReference type="ARBA" id="ARBA00022980"/>
    </source>
</evidence>
<keyword evidence="3" id="KW-0689">Ribosomal protein</keyword>
<gene>
    <name evidence="8" type="ORF">LtaPh_3643500</name>
</gene>
<dbReference type="GO" id="GO:0006364">
    <property type="term" value="P:rRNA processing"/>
    <property type="evidence" value="ECO:0007669"/>
    <property type="project" value="InterPro"/>
</dbReference>
<dbReference type="AlphaFoldDB" id="A0A640KVB3"/>
<dbReference type="GO" id="GO:0034388">
    <property type="term" value="C:Pwp2p-containing subcomplex of 90S preribosome"/>
    <property type="evidence" value="ECO:0007669"/>
    <property type="project" value="TreeGrafter"/>
</dbReference>
<dbReference type="Pfam" id="PF25171">
    <property type="entry name" value="Beta-prop_WDR36-Utp21_1st"/>
    <property type="match status" value="1"/>
</dbReference>
<dbReference type="GO" id="GO:0032040">
    <property type="term" value="C:small-subunit processome"/>
    <property type="evidence" value="ECO:0007669"/>
    <property type="project" value="InterPro"/>
</dbReference>
<evidence type="ECO:0000313" key="9">
    <source>
        <dbReference type="Proteomes" id="UP000419144"/>
    </source>
</evidence>
<dbReference type="Pfam" id="PF25168">
    <property type="entry name" value="Beta-prop_WDR36-Utp21_2nd"/>
    <property type="match status" value="1"/>
</dbReference>
<evidence type="ECO:0000259" key="6">
    <source>
        <dbReference type="Pfam" id="PF04192"/>
    </source>
</evidence>
<dbReference type="InterPro" id="IPR059157">
    <property type="entry name" value="WDR36-Utp21_N"/>
</dbReference>
<dbReference type="PANTHER" id="PTHR22840">
    <property type="entry name" value="WD REPEAT-CONTAINING PROTEIN 36"/>
    <property type="match status" value="1"/>
</dbReference>
<evidence type="ECO:0000259" key="7">
    <source>
        <dbReference type="Pfam" id="PF25171"/>
    </source>
</evidence>
<organism evidence="8 9">
    <name type="scientific">Leishmania tarentolae</name>
    <name type="common">Sauroleishmania tarentolae</name>
    <dbReference type="NCBI Taxonomy" id="5689"/>
    <lineage>
        <taxon>Eukaryota</taxon>
        <taxon>Discoba</taxon>
        <taxon>Euglenozoa</taxon>
        <taxon>Kinetoplastea</taxon>
        <taxon>Metakinetoplastina</taxon>
        <taxon>Trypanosomatida</taxon>
        <taxon>Trypanosomatidae</taxon>
        <taxon>Leishmaniinae</taxon>
        <taxon>Leishmania</taxon>
        <taxon>lizard Leishmania</taxon>
    </lineage>
</organism>
<dbReference type="InterPro" id="IPR011044">
    <property type="entry name" value="Quino_amine_DH_bsu"/>
</dbReference>
<dbReference type="InterPro" id="IPR036322">
    <property type="entry name" value="WD40_repeat_dom_sf"/>
</dbReference>
<keyword evidence="2" id="KW-0677">Repeat</keyword>
<protein>
    <submittedName>
        <fullName evidence="8">Uncharacterized protein</fullName>
    </submittedName>
</protein>
<dbReference type="PROSITE" id="PS00678">
    <property type="entry name" value="WD_REPEATS_1"/>
    <property type="match status" value="2"/>
</dbReference>
<dbReference type="GO" id="GO:0005840">
    <property type="term" value="C:ribosome"/>
    <property type="evidence" value="ECO:0007669"/>
    <property type="project" value="UniProtKB-KW"/>
</dbReference>
<evidence type="ECO:0000256" key="4">
    <source>
        <dbReference type="PROSITE-ProRule" id="PRU00221"/>
    </source>
</evidence>
<dbReference type="PROSITE" id="PS50294">
    <property type="entry name" value="WD_REPEATS_REGION"/>
    <property type="match status" value="2"/>
</dbReference>
<keyword evidence="9" id="KW-1185">Reference proteome</keyword>
<dbReference type="FunFam" id="2.130.10.10:FF:001108">
    <property type="entry name" value="WD_domain_-_G-beta_repeat/Utp21_specific_WD40_ass ociated_putative_domain_containing_protein_-_putative"/>
    <property type="match status" value="1"/>
</dbReference>
<dbReference type="EMBL" id="BLBS01000057">
    <property type="protein sequence ID" value="GET93516.1"/>
    <property type="molecule type" value="Genomic_DNA"/>
</dbReference>
<dbReference type="InterPro" id="IPR001680">
    <property type="entry name" value="WD40_rpt"/>
</dbReference>
<keyword evidence="1 4" id="KW-0853">WD repeat</keyword>
<sequence length="984" mass="107421">MESFDPFRVVGSICGPVPVCPTLLYGTPVLMVATGRTFQLYKGKELAMMRGGPTFECPVRAVAQVGKYRAVAEGPRLHVYVHHKPLWSCHHEAATKPNITRLLAQDDLLFSVGDNRCIVVWELKTGTVLQTMLVENNETVTCLALLEGYTNKMLLATSEGTLQLWNFRSGTCLWYSQRSSGGSSSQASHTISGGVAAITALACSKYKDIIAYGTSEGKVVACNIATDEVITTFDHSENCTVTSLLFRTDKDGLLVSGTSRGEVVIWDLQNRCMDGTLTRSKQVRSELEALERPHVDVVHSLVMFNLPEYTSLLVTGGADNALMQFRFDTVDGLGVLVRERRGHMGSCTNAIFYNTDLLVTAGTDRALRVTHVFSDRASWELSQGKLGKRGREKNLGREAVKLPPVTTLAAATTRNYQWSSLVSLHTASALACGWRMDTRAMEFKLSGIQTSAHTARALALSDCGNYAIVGYSSGNVAVLSLQNRSVRHLFDADLGVDQAHASSVECVEVACGNTVVVTAGLDGVIKMWDLWTGKLKASIPTDQPMTKSCMHELSSLFIVAQHFTIRVYHANPDVGLTQEELRTPVRELEGHNSPITALALAPDTYRYVASTSGDGALLVWDLAAAACVGQYRFASPALSLSFHPDALFLVTTHAGERGAYLWVNNIRYGYVPEVILSPKANAVETLPWLHFPTAHGTAEGAAEDNANGNVPRMPAAAALTEAEEEERMAADAEAREAAAAEANLFDASKDIALVRRRQTEAQQAALDSIPSEGMQLAGVPQRLWFNLTVLDQIKEKNQPLLPPKKKDVPFFLPTTQELRPTFLVMVSDNRNSDAGNEKGRLTHADMEELTPVQEMLVNEKHDALMDYLLSLKTAEAIDLELKRAVDYVSGSSYTAAELARMQVCVKSLLSFITVWLRRNKNVDFVQGLLADVIRSHGALLTRFGDALVPALEELAEAQNTLRYSVDHLVSYPACLAGTFSGSIF</sequence>
<dbReference type="SMART" id="SM00320">
    <property type="entry name" value="WD40"/>
    <property type="match status" value="9"/>
</dbReference>
<reference evidence="8" key="1">
    <citation type="submission" date="2019-11" db="EMBL/GenBank/DDBJ databases">
        <title>Leishmania tarentolae CDS.</title>
        <authorList>
            <person name="Goto Y."/>
            <person name="Yamagishi J."/>
        </authorList>
    </citation>
    <scope>NUCLEOTIDE SEQUENCE [LARGE SCALE GENOMIC DNA]</scope>
    <source>
        <strain evidence="8">Parrot Tar II</strain>
    </source>
</reference>
<evidence type="ECO:0000313" key="8">
    <source>
        <dbReference type="EMBL" id="GET93516.1"/>
    </source>
</evidence>
<dbReference type="PANTHER" id="PTHR22840:SF12">
    <property type="entry name" value="WD REPEAT-CONTAINING PROTEIN 36"/>
    <property type="match status" value="1"/>
</dbReference>
<dbReference type="InterPro" id="IPR019775">
    <property type="entry name" value="WD40_repeat_CS"/>
</dbReference>
<dbReference type="Proteomes" id="UP000419144">
    <property type="component" value="Unassembled WGS sequence"/>
</dbReference>
<proteinExistence type="predicted"/>
<dbReference type="Gene3D" id="2.130.10.10">
    <property type="entry name" value="YVTN repeat-like/Quinoprotein amine dehydrogenase"/>
    <property type="match status" value="2"/>
</dbReference>
<dbReference type="OrthoDB" id="10250769at2759"/>
<dbReference type="InterPro" id="IPR015943">
    <property type="entry name" value="WD40/YVTN_repeat-like_dom_sf"/>
</dbReference>
<dbReference type="Pfam" id="PF04192">
    <property type="entry name" value="Utp21"/>
    <property type="match status" value="1"/>
</dbReference>
<evidence type="ECO:0000256" key="5">
    <source>
        <dbReference type="SAM" id="Coils"/>
    </source>
</evidence>
<accession>A0A640KVB3</accession>
<keyword evidence="3" id="KW-0687">Ribonucleoprotein</keyword>
<dbReference type="SUPFAM" id="SSF50969">
    <property type="entry name" value="YVTN repeat-like/Quinoprotein amine dehydrogenase"/>
    <property type="match status" value="1"/>
</dbReference>
<comment type="caution">
    <text evidence="8">The sequence shown here is derived from an EMBL/GenBank/DDBJ whole genome shotgun (WGS) entry which is preliminary data.</text>
</comment>
<evidence type="ECO:0000256" key="2">
    <source>
        <dbReference type="ARBA" id="ARBA00022737"/>
    </source>
</evidence>
<dbReference type="FunFam" id="2.130.10.10:FF:001274">
    <property type="entry name" value="WD_domain_-_G-beta_repeat/Utp21_specific_WD40_ass ociated_putative_domain_containing_protein_-_putative"/>
    <property type="match status" value="1"/>
</dbReference>
<dbReference type="SUPFAM" id="SSF50978">
    <property type="entry name" value="WD40 repeat-like"/>
    <property type="match status" value="1"/>
</dbReference>
<dbReference type="InterPro" id="IPR007319">
    <property type="entry name" value="WDR36/Utp21_C"/>
</dbReference>
<feature type="repeat" description="WD" evidence="4">
    <location>
        <begin position="588"/>
        <end position="630"/>
    </location>
</feature>
<dbReference type="VEuPathDB" id="TriTrypDB:LtaPh_3643500"/>
<feature type="domain" description="WDR36/Utp21 C-terminal" evidence="6">
    <location>
        <begin position="774"/>
        <end position="976"/>
    </location>
</feature>